<dbReference type="EMBL" id="CAKOGP040002003">
    <property type="protein sequence ID" value="CAJ1959508.1"/>
    <property type="molecule type" value="Genomic_DNA"/>
</dbReference>
<feature type="compositionally biased region" description="Acidic residues" evidence="2">
    <location>
        <begin position="370"/>
        <end position="379"/>
    </location>
</feature>
<feature type="compositionally biased region" description="Polar residues" evidence="2">
    <location>
        <begin position="258"/>
        <end position="269"/>
    </location>
</feature>
<name>A0AAD2PW90_9STRA</name>
<dbReference type="PANTHER" id="PTHR36566">
    <property type="entry name" value="NICKEL INSERTION PROTEIN-RELATED"/>
    <property type="match status" value="1"/>
</dbReference>
<keyword evidence="1" id="KW-0533">Nickel</keyword>
<evidence type="ECO:0000313" key="3">
    <source>
        <dbReference type="EMBL" id="CAJ1959508.1"/>
    </source>
</evidence>
<evidence type="ECO:0000313" key="4">
    <source>
        <dbReference type="Proteomes" id="UP001295423"/>
    </source>
</evidence>
<feature type="compositionally biased region" description="Basic and acidic residues" evidence="2">
    <location>
        <begin position="111"/>
        <end position="135"/>
    </location>
</feature>
<gene>
    <name evidence="3" type="ORF">CYCCA115_LOCUS17929</name>
</gene>
<sequence>MSSWKIPTGDYHAHFDCFSGAAGDMLLASCLDSCETEEVREQLLAHVVTCLEEGMPELKGEFGIEIKKVWKGIGSIAALHVNVTSKYNHEAAPVPSNRSRSENNASQQDCQQDHSHDEHTQTNHDHSHDHSHSRAEMGGNNDIMTSRFRTVERYWEKDIEIIDGLLKSGFGGGALISSSFNLKDQEITIEHNPHQLSTNFLQGFFADVGFEATVVSMGMSASLPATTDMNQNLTHDVTPGGGIVTQQSVDDDDDNHGNSHSQPTSSIMTSVFKTASPYTEKDIESIQNVIKSEVGEAVVSIDFNLEGQLVTIEHDPQQYSTHDVGGFIIKAGFGVMIISKGMSASLPEPTIVSNASPTKTNAVITTQQSQDDDNDDNEDIGNSFHGHSHDHGSSGGGHNHSHDHHGTSSLSNNNNSKLRNLPEIKQMLESAPASCIAPWVKTNAIAAFTELAEAEAHTHGASSIDAVHFHEVGAVDSIVDTVGTLIALHALGVKSVSISKLPLGEGMVWTDHGLLPIPAPATLRLLIGMPTCRGPPGVTGELVTPTGAALLRALTLERALKLKGRPPDDFVLKQVGIGAGTKNFDKHPNILRLMLGTVGFQ</sequence>
<keyword evidence="4" id="KW-1185">Reference proteome</keyword>
<proteinExistence type="predicted"/>
<evidence type="ECO:0000256" key="2">
    <source>
        <dbReference type="SAM" id="MobiDB-lite"/>
    </source>
</evidence>
<evidence type="ECO:0000256" key="1">
    <source>
        <dbReference type="ARBA" id="ARBA00022596"/>
    </source>
</evidence>
<feature type="region of interest" description="Disordered" evidence="2">
    <location>
        <begin position="366"/>
        <end position="417"/>
    </location>
</feature>
<comment type="caution">
    <text evidence="3">The sequence shown here is derived from an EMBL/GenBank/DDBJ whole genome shotgun (WGS) entry which is preliminary data.</text>
</comment>
<accession>A0AAD2PW90</accession>
<organism evidence="3 4">
    <name type="scientific">Cylindrotheca closterium</name>
    <dbReference type="NCBI Taxonomy" id="2856"/>
    <lineage>
        <taxon>Eukaryota</taxon>
        <taxon>Sar</taxon>
        <taxon>Stramenopiles</taxon>
        <taxon>Ochrophyta</taxon>
        <taxon>Bacillariophyta</taxon>
        <taxon>Bacillariophyceae</taxon>
        <taxon>Bacillariophycidae</taxon>
        <taxon>Bacillariales</taxon>
        <taxon>Bacillariaceae</taxon>
        <taxon>Cylindrotheca</taxon>
    </lineage>
</organism>
<dbReference type="PANTHER" id="PTHR36566:SF1">
    <property type="entry name" value="PYRIDINIUM-3,5-BISTHIOCARBOXYLIC ACID MONONUCLEOTIDE NICKEL INSERTION PROTEIN"/>
    <property type="match status" value="1"/>
</dbReference>
<dbReference type="Proteomes" id="UP001295423">
    <property type="component" value="Unassembled WGS sequence"/>
</dbReference>
<evidence type="ECO:0008006" key="5">
    <source>
        <dbReference type="Google" id="ProtNLM"/>
    </source>
</evidence>
<reference evidence="3" key="1">
    <citation type="submission" date="2023-08" db="EMBL/GenBank/DDBJ databases">
        <authorList>
            <person name="Audoor S."/>
            <person name="Bilcke G."/>
        </authorList>
    </citation>
    <scope>NUCLEOTIDE SEQUENCE</scope>
</reference>
<dbReference type="AlphaFoldDB" id="A0AAD2PW90"/>
<dbReference type="InterPro" id="IPR002822">
    <property type="entry name" value="Ni_insertion"/>
</dbReference>
<feature type="region of interest" description="Disordered" evidence="2">
    <location>
        <begin position="239"/>
        <end position="269"/>
    </location>
</feature>
<feature type="compositionally biased region" description="Low complexity" evidence="2">
    <location>
        <begin position="407"/>
        <end position="417"/>
    </location>
</feature>
<dbReference type="Pfam" id="PF01969">
    <property type="entry name" value="Ni_insertion"/>
    <property type="match status" value="2"/>
</dbReference>
<feature type="compositionally biased region" description="Polar residues" evidence="2">
    <location>
        <begin position="96"/>
        <end position="105"/>
    </location>
</feature>
<protein>
    <recommendedName>
        <fullName evidence="5">LarC family nickel insertion protein</fullName>
    </recommendedName>
</protein>
<feature type="region of interest" description="Disordered" evidence="2">
    <location>
        <begin position="90"/>
        <end position="143"/>
    </location>
</feature>